<evidence type="ECO:0000313" key="2">
    <source>
        <dbReference type="Proteomes" id="UP000198460"/>
    </source>
</evidence>
<dbReference type="EMBL" id="FXAN01000096">
    <property type="protein sequence ID" value="SMG02373.1"/>
    <property type="molecule type" value="Genomic_DNA"/>
</dbReference>
<gene>
    <name evidence="1" type="ORF">BSIN_5015</name>
</gene>
<reference evidence="1 2" key="1">
    <citation type="submission" date="2017-04" db="EMBL/GenBank/DDBJ databases">
        <authorList>
            <person name="Afonso C.L."/>
            <person name="Miller P.J."/>
            <person name="Scott M.A."/>
            <person name="Spackman E."/>
            <person name="Goraichik I."/>
            <person name="Dimitrov K.M."/>
            <person name="Suarez D.L."/>
            <person name="Swayne D.E."/>
        </authorList>
    </citation>
    <scope>NUCLEOTIDE SEQUENCE [LARGE SCALE GENOMIC DNA]</scope>
    <source>
        <strain evidence="1">LMG 28154</strain>
    </source>
</reference>
<organism evidence="1 2">
    <name type="scientific">Burkholderia singularis</name>
    <dbReference type="NCBI Taxonomy" id="1503053"/>
    <lineage>
        <taxon>Bacteria</taxon>
        <taxon>Pseudomonadati</taxon>
        <taxon>Pseudomonadota</taxon>
        <taxon>Betaproteobacteria</taxon>
        <taxon>Burkholderiales</taxon>
        <taxon>Burkholderiaceae</taxon>
        <taxon>Burkholderia</taxon>
        <taxon>pseudomallei group</taxon>
    </lineage>
</organism>
<dbReference type="AlphaFoldDB" id="A0A238HBH9"/>
<protein>
    <submittedName>
        <fullName evidence="1">Uncharacterized protein</fullName>
    </submittedName>
</protein>
<sequence length="52" mass="5604">MAVDDMMMEMGSAADYKANRRRAGSLCSAFAGILAVWPMRVMHAHTGFGGLL</sequence>
<accession>A0A238HBH9</accession>
<evidence type="ECO:0000313" key="1">
    <source>
        <dbReference type="EMBL" id="SMG02373.1"/>
    </source>
</evidence>
<proteinExistence type="predicted"/>
<dbReference type="Proteomes" id="UP000198460">
    <property type="component" value="Unassembled WGS sequence"/>
</dbReference>
<name>A0A238HBH9_9BURK</name>